<dbReference type="GO" id="GO:0004056">
    <property type="term" value="F:argininosuccinate lyase activity"/>
    <property type="evidence" value="ECO:0007669"/>
    <property type="project" value="UniProtKB-UniRule"/>
</dbReference>
<dbReference type="Gene3D" id="1.20.200.10">
    <property type="entry name" value="Fumarase/aspartase (Central domain)"/>
    <property type="match status" value="1"/>
</dbReference>
<dbReference type="PANTHER" id="PTHR43814">
    <property type="entry name" value="ARGININOSUCCINATE LYASE"/>
    <property type="match status" value="1"/>
</dbReference>
<dbReference type="InterPro" id="IPR022761">
    <property type="entry name" value="Fumarate_lyase_N"/>
</dbReference>
<evidence type="ECO:0000313" key="9">
    <source>
        <dbReference type="EMBL" id="NYE04291.1"/>
    </source>
</evidence>
<evidence type="ECO:0000256" key="1">
    <source>
        <dbReference type="ARBA" id="ARBA00004941"/>
    </source>
</evidence>
<dbReference type="CDD" id="cd01359">
    <property type="entry name" value="Argininosuccinate_lyase"/>
    <property type="match status" value="1"/>
</dbReference>
<comment type="similarity">
    <text evidence="6">Belongs to the lyase 1 family. Argininosuccinate lyase subfamily.</text>
</comment>
<dbReference type="PRINTS" id="PR00149">
    <property type="entry name" value="FUMRATELYASE"/>
</dbReference>
<dbReference type="InterPro" id="IPR024083">
    <property type="entry name" value="Fumarase/histidase_N"/>
</dbReference>
<protein>
    <recommendedName>
        <fullName evidence="2 6">Argininosuccinate lyase</fullName>
        <shortName evidence="6">ASAL</shortName>
        <ecNumber evidence="2 6">4.3.2.1</ecNumber>
    </recommendedName>
    <alternativeName>
        <fullName evidence="6">Arginosuccinase</fullName>
    </alternativeName>
</protein>
<dbReference type="InterPro" id="IPR008948">
    <property type="entry name" value="L-Aspartase-like"/>
</dbReference>
<proteinExistence type="inferred from homology"/>
<evidence type="ECO:0000259" key="8">
    <source>
        <dbReference type="Pfam" id="PF14698"/>
    </source>
</evidence>
<evidence type="ECO:0000256" key="4">
    <source>
        <dbReference type="ARBA" id="ARBA00022605"/>
    </source>
</evidence>
<evidence type="ECO:0000313" key="10">
    <source>
        <dbReference type="Proteomes" id="UP000548423"/>
    </source>
</evidence>
<dbReference type="SUPFAM" id="SSF48557">
    <property type="entry name" value="L-aspartase-like"/>
    <property type="match status" value="1"/>
</dbReference>
<dbReference type="GO" id="GO:0005829">
    <property type="term" value="C:cytosol"/>
    <property type="evidence" value="ECO:0007669"/>
    <property type="project" value="TreeGrafter"/>
</dbReference>
<feature type="domain" description="Argininosuccinate lyase C-terminal" evidence="8">
    <location>
        <begin position="372"/>
        <end position="449"/>
    </location>
</feature>
<dbReference type="PRINTS" id="PR00145">
    <property type="entry name" value="ARGSUCLYASE"/>
</dbReference>
<evidence type="ECO:0000256" key="2">
    <source>
        <dbReference type="ARBA" id="ARBA00012338"/>
    </source>
</evidence>
<dbReference type="Gene3D" id="1.10.40.30">
    <property type="entry name" value="Fumarase/aspartase (C-terminal domain)"/>
    <property type="match status" value="1"/>
</dbReference>
<dbReference type="Gene3D" id="1.10.275.10">
    <property type="entry name" value="Fumarase/aspartase (N-terminal domain)"/>
    <property type="match status" value="1"/>
</dbReference>
<keyword evidence="3 6" id="KW-0055">Arginine biosynthesis</keyword>
<name>A0A852T7V4_9BACI</name>
<reference evidence="10" key="1">
    <citation type="submission" date="2020-07" db="EMBL/GenBank/DDBJ databases">
        <authorList>
            <person name="Partida-Martinez L."/>
            <person name="Huntemann M."/>
            <person name="Clum A."/>
            <person name="Wang J."/>
            <person name="Palaniappan K."/>
            <person name="Ritter S."/>
            <person name="Chen I.-M."/>
            <person name="Stamatis D."/>
            <person name="Reddy T."/>
            <person name="O'Malley R."/>
            <person name="Daum C."/>
            <person name="Shapiro N."/>
            <person name="Ivanova N."/>
            <person name="Kyrpides N."/>
            <person name="Woyke T."/>
        </authorList>
    </citation>
    <scope>NUCLEOTIDE SEQUENCE [LARGE SCALE GENOMIC DNA]</scope>
    <source>
        <strain evidence="10">AT2.8</strain>
    </source>
</reference>
<comment type="pathway">
    <text evidence="1 6">Amino-acid biosynthesis; L-arginine biosynthesis; L-arginine from L-ornithine and carbamoyl phosphate: step 3/3.</text>
</comment>
<feature type="domain" description="Fumarate lyase N-terminal" evidence="7">
    <location>
        <begin position="102"/>
        <end position="308"/>
    </location>
</feature>
<gene>
    <name evidence="6" type="primary">argH</name>
    <name evidence="9" type="ORF">F4694_001035</name>
</gene>
<evidence type="ECO:0000256" key="6">
    <source>
        <dbReference type="HAMAP-Rule" id="MF_00006"/>
    </source>
</evidence>
<dbReference type="PANTHER" id="PTHR43814:SF1">
    <property type="entry name" value="ARGININOSUCCINATE LYASE"/>
    <property type="match status" value="1"/>
</dbReference>
<sequence length="507" mass="57402">MKISLRELFLKKEGITFPSKTYTSLVLEPAYIEAKQQFIDSMVEIHYAHLIMLVEQGLVGKEEAEKIAKAVSNVDIEDVKRRSYTGEFEDLFFEVEHSLIEEAGDIAGNLHIARSRNDMGIAIYRMTLRKKLLILIEKALTLREGLIELTDEHKETVMIGYTHTQQAQPTTLSHYLNAMTDMLTRDIYRLQAAYKTVNRSSMGAAALTTSGFRINRERMKDLLGFEDLIDNAWDAVAGADYIAETATAVQLSALNLGRSMQDFLLWGTQEYGAFLLSAPYVQISSIMPQKRNPVSIEHMRALLSSVAGDCQTVLLMVHNTPFGDIVDTEDDMQPYIWKAIERLGGIYDLLTSVLLTMEVNKETLLKRAKESFANVTELADTIVRKDGLSFRQAHHVVSSTVKELMKNGKISLESLTLDLLNEQSKKVVGKESVLTEEELKRCLSPEYFVRIRDLQGGPSPSRMEKTIKVRIQEQEELESWLKEKQDHLTTSASKVKEIITKWTGVNE</sequence>
<keyword evidence="5 6" id="KW-0456">Lyase</keyword>
<dbReference type="InterPro" id="IPR000362">
    <property type="entry name" value="Fumarate_lyase_fam"/>
</dbReference>
<evidence type="ECO:0000256" key="5">
    <source>
        <dbReference type="ARBA" id="ARBA00023239"/>
    </source>
</evidence>
<dbReference type="Pfam" id="PF14698">
    <property type="entry name" value="ASL_C2"/>
    <property type="match status" value="1"/>
</dbReference>
<comment type="caution">
    <text evidence="9">The sequence shown here is derived from an EMBL/GenBank/DDBJ whole genome shotgun (WGS) entry which is preliminary data.</text>
</comment>
<dbReference type="UniPathway" id="UPA00068">
    <property type="reaction ID" value="UER00114"/>
</dbReference>
<dbReference type="InterPro" id="IPR029419">
    <property type="entry name" value="Arg_succ_lyase_C"/>
</dbReference>
<dbReference type="AlphaFoldDB" id="A0A852T7V4"/>
<dbReference type="Proteomes" id="UP000548423">
    <property type="component" value="Unassembled WGS sequence"/>
</dbReference>
<reference evidence="10" key="2">
    <citation type="submission" date="2020-08" db="EMBL/GenBank/DDBJ databases">
        <title>The Agave Microbiome: Exploring the role of microbial communities in plant adaptations to desert environments.</title>
        <authorList>
            <person name="Partida-Martinez L.P."/>
        </authorList>
    </citation>
    <scope>NUCLEOTIDE SEQUENCE [LARGE SCALE GENOMIC DNA]</scope>
    <source>
        <strain evidence="10">AT2.8</strain>
    </source>
</reference>
<keyword evidence="4 6" id="KW-0028">Amino-acid biosynthesis</keyword>
<keyword evidence="6" id="KW-0963">Cytoplasm</keyword>
<dbReference type="NCBIfam" id="TIGR00838">
    <property type="entry name" value="argH"/>
    <property type="match status" value="1"/>
</dbReference>
<evidence type="ECO:0000259" key="7">
    <source>
        <dbReference type="Pfam" id="PF00206"/>
    </source>
</evidence>
<dbReference type="GO" id="GO:0042450">
    <property type="term" value="P:L-arginine biosynthetic process via ornithine"/>
    <property type="evidence" value="ECO:0007669"/>
    <property type="project" value="UniProtKB-UniRule"/>
</dbReference>
<dbReference type="Pfam" id="PF00206">
    <property type="entry name" value="Lyase_1"/>
    <property type="match status" value="1"/>
</dbReference>
<dbReference type="InterPro" id="IPR009049">
    <property type="entry name" value="Argininosuccinate_lyase"/>
</dbReference>
<comment type="catalytic activity">
    <reaction evidence="6">
        <text>2-(N(omega)-L-arginino)succinate = fumarate + L-arginine</text>
        <dbReference type="Rhea" id="RHEA:24020"/>
        <dbReference type="ChEBI" id="CHEBI:29806"/>
        <dbReference type="ChEBI" id="CHEBI:32682"/>
        <dbReference type="ChEBI" id="CHEBI:57472"/>
        <dbReference type="EC" id="4.3.2.1"/>
    </reaction>
</comment>
<dbReference type="EMBL" id="JACCBX010000002">
    <property type="protein sequence ID" value="NYE04291.1"/>
    <property type="molecule type" value="Genomic_DNA"/>
</dbReference>
<comment type="subcellular location">
    <subcellularLocation>
        <location evidence="6">Cytoplasm</location>
    </subcellularLocation>
</comment>
<accession>A0A852T7V4</accession>
<organism evidence="9 10">
    <name type="scientific">Neobacillus niacini</name>
    <dbReference type="NCBI Taxonomy" id="86668"/>
    <lineage>
        <taxon>Bacteria</taxon>
        <taxon>Bacillati</taxon>
        <taxon>Bacillota</taxon>
        <taxon>Bacilli</taxon>
        <taxon>Bacillales</taxon>
        <taxon>Bacillaceae</taxon>
        <taxon>Neobacillus</taxon>
    </lineage>
</organism>
<dbReference type="HAMAP" id="MF_00006">
    <property type="entry name" value="Arg_succ_lyase"/>
    <property type="match status" value="1"/>
</dbReference>
<evidence type="ECO:0000256" key="3">
    <source>
        <dbReference type="ARBA" id="ARBA00022571"/>
    </source>
</evidence>
<dbReference type="EC" id="4.3.2.1" evidence="2 6"/>